<evidence type="ECO:0000256" key="1">
    <source>
        <dbReference type="SAM" id="Phobius"/>
    </source>
</evidence>
<dbReference type="EMBL" id="CP031314">
    <property type="protein sequence ID" value="QCC49537.1"/>
    <property type="molecule type" value="Genomic_DNA"/>
</dbReference>
<dbReference type="KEGG" id="hlm:DV707_17530"/>
<feature type="transmembrane region" description="Helical" evidence="1">
    <location>
        <begin position="30"/>
        <end position="51"/>
    </location>
</feature>
<keyword evidence="2" id="KW-0614">Plasmid</keyword>
<dbReference type="AlphaFoldDB" id="A0A4D6H9I8"/>
<accession>A0A4D6H9I8</accession>
<name>A0A4D6H9I8_9EURY</name>
<keyword evidence="1" id="KW-0472">Membrane</keyword>
<geneLocation type="plasmid" evidence="2">
    <name>unnamed3</name>
</geneLocation>
<keyword evidence="1" id="KW-0812">Transmembrane</keyword>
<evidence type="ECO:0000313" key="2">
    <source>
        <dbReference type="EMBL" id="QCC49537.1"/>
    </source>
</evidence>
<protein>
    <submittedName>
        <fullName evidence="2">Uncharacterized protein</fullName>
    </submittedName>
</protein>
<dbReference type="Proteomes" id="UP000296733">
    <property type="component" value="Plasmid unnamed3"/>
</dbReference>
<dbReference type="RefSeq" id="WP_103992958.1">
    <property type="nucleotide sequence ID" value="NZ_CP031314.1"/>
</dbReference>
<proteinExistence type="predicted"/>
<evidence type="ECO:0000313" key="3">
    <source>
        <dbReference type="Proteomes" id="UP000296733"/>
    </source>
</evidence>
<dbReference type="OrthoDB" id="346427at2157"/>
<feature type="transmembrane region" description="Helical" evidence="1">
    <location>
        <begin position="100"/>
        <end position="121"/>
    </location>
</feature>
<organism evidence="2 3">
    <name type="scientific">Halobellus limi</name>
    <dbReference type="NCBI Taxonomy" id="699433"/>
    <lineage>
        <taxon>Archaea</taxon>
        <taxon>Methanobacteriati</taxon>
        <taxon>Methanobacteriota</taxon>
        <taxon>Stenosarchaea group</taxon>
        <taxon>Halobacteria</taxon>
        <taxon>Halobacteriales</taxon>
        <taxon>Haloferacaceae</taxon>
        <taxon>Halobellus</taxon>
    </lineage>
</organism>
<gene>
    <name evidence="2" type="ORF">DV707_17530</name>
</gene>
<feature type="transmembrane region" description="Helical" evidence="1">
    <location>
        <begin position="67"/>
        <end position="88"/>
    </location>
</feature>
<reference evidence="2 3" key="1">
    <citation type="journal article" date="2019" name="Nat. Commun.">
        <title>A new type of DNA phosphorothioation-based antiviral system in archaea.</title>
        <authorList>
            <person name="Xiong L."/>
            <person name="Liu S."/>
            <person name="Chen S."/>
            <person name="Xiao Y."/>
            <person name="Zhu B."/>
            <person name="Gao Y."/>
            <person name="Zhang Y."/>
            <person name="Chen B."/>
            <person name="Luo J."/>
            <person name="Deng Z."/>
            <person name="Chen X."/>
            <person name="Wang L."/>
            <person name="Chen S."/>
        </authorList>
    </citation>
    <scope>NUCLEOTIDE SEQUENCE [LARGE SCALE GENOMIC DNA]</scope>
    <source>
        <strain evidence="2 3">CGMCC 1.10331</strain>
        <plasmid evidence="2 3">unnamed3</plasmid>
    </source>
</reference>
<keyword evidence="1" id="KW-1133">Transmembrane helix</keyword>
<dbReference type="GeneID" id="39859926"/>
<sequence>MVVIIWGVFGLATSVSLPRSDSGFAEGLGIIFYGVYVLGGFVVLAAGLLVPQRDDSGIRFSAHQRKLLAYGVVAPIVSVLVIPIGATVSPPLTEPVIDVLVAVLAALILSGPLATMTALGLKLHSHRQ</sequence>